<proteinExistence type="predicted"/>
<dbReference type="PANTHER" id="PTHR33529:SF6">
    <property type="entry name" value="YJGP_YJGQ FAMILY PERMEASE"/>
    <property type="match status" value="1"/>
</dbReference>
<feature type="transmembrane region" description="Helical" evidence="6">
    <location>
        <begin position="403"/>
        <end position="421"/>
    </location>
</feature>
<protein>
    <submittedName>
        <fullName evidence="7">Permease YjgP/YjgQ family protein</fullName>
    </submittedName>
</protein>
<dbReference type="GO" id="GO:0043190">
    <property type="term" value="C:ATP-binding cassette (ABC) transporter complex"/>
    <property type="evidence" value="ECO:0007669"/>
    <property type="project" value="TreeGrafter"/>
</dbReference>
<comment type="subcellular location">
    <subcellularLocation>
        <location evidence="1">Cell membrane</location>
        <topology evidence="1">Multi-pass membrane protein</topology>
    </subcellularLocation>
</comment>
<evidence type="ECO:0000256" key="1">
    <source>
        <dbReference type="ARBA" id="ARBA00004651"/>
    </source>
</evidence>
<feature type="transmembrane region" description="Helical" evidence="6">
    <location>
        <begin position="584"/>
        <end position="605"/>
    </location>
</feature>
<keyword evidence="8" id="KW-1185">Reference proteome</keyword>
<dbReference type="eggNOG" id="COG0795">
    <property type="taxonomic scope" value="Bacteria"/>
</dbReference>
<dbReference type="GO" id="GO:0015920">
    <property type="term" value="P:lipopolysaccharide transport"/>
    <property type="evidence" value="ECO:0007669"/>
    <property type="project" value="TreeGrafter"/>
</dbReference>
<dbReference type="OrthoDB" id="1096108at2"/>
<keyword evidence="5 6" id="KW-0472">Membrane</keyword>
<keyword evidence="3 6" id="KW-0812">Transmembrane</keyword>
<gene>
    <name evidence="7" type="ORF">Bcop_0630</name>
</gene>
<dbReference type="AlphaFoldDB" id="F3ZSB1"/>
<feature type="transmembrane region" description="Helical" evidence="6">
    <location>
        <begin position="56"/>
        <end position="81"/>
    </location>
</feature>
<feature type="transmembrane region" description="Helical" evidence="6">
    <location>
        <begin position="102"/>
        <end position="120"/>
    </location>
</feature>
<feature type="transmembrane region" description="Helical" evidence="6">
    <location>
        <begin position="433"/>
        <end position="455"/>
    </location>
</feature>
<keyword evidence="4 6" id="KW-1133">Transmembrane helix</keyword>
<dbReference type="Pfam" id="PF03739">
    <property type="entry name" value="LptF_LptG"/>
    <property type="match status" value="1"/>
</dbReference>
<evidence type="ECO:0000256" key="3">
    <source>
        <dbReference type="ARBA" id="ARBA00022692"/>
    </source>
</evidence>
<keyword evidence="2" id="KW-1003">Cell membrane</keyword>
<organism evidence="7 8">
    <name type="scientific">Bacteroides coprosuis DSM 18011</name>
    <dbReference type="NCBI Taxonomy" id="679937"/>
    <lineage>
        <taxon>Bacteria</taxon>
        <taxon>Pseudomonadati</taxon>
        <taxon>Bacteroidota</taxon>
        <taxon>Bacteroidia</taxon>
        <taxon>Bacteroidales</taxon>
        <taxon>Bacteroidaceae</taxon>
        <taxon>Bacteroides</taxon>
    </lineage>
</organism>
<reference evidence="7 8" key="1">
    <citation type="journal article" date="2011" name="Stand. Genomic Sci.">
        <title>Non-contiguous finished genome sequence of Bacteroides coprosuis type strain (PC139).</title>
        <authorList>
            <person name="Land M."/>
            <person name="Held B."/>
            <person name="Gronow S."/>
            <person name="Abt B."/>
            <person name="Lucas S."/>
            <person name="Del Rio T.G."/>
            <person name="Nolan M."/>
            <person name="Tice H."/>
            <person name="Cheng J.F."/>
            <person name="Pitluck S."/>
            <person name="Liolios K."/>
            <person name="Pagani I."/>
            <person name="Ivanova N."/>
            <person name="Mavromatis K."/>
            <person name="Mikhailova N."/>
            <person name="Pati A."/>
            <person name="Tapia R."/>
            <person name="Han C."/>
            <person name="Goodwin L."/>
            <person name="Chen A."/>
            <person name="Palaniappan K."/>
            <person name="Hauser L."/>
            <person name="Brambilla E.M."/>
            <person name="Rohde M."/>
            <person name="Goker M."/>
            <person name="Detter J.C."/>
            <person name="Woyke T."/>
            <person name="Bristow J."/>
            <person name="Eisen J.A."/>
            <person name="Markowitz V."/>
            <person name="Hugenholtz P."/>
            <person name="Kyrpides N.C."/>
            <person name="Klenk H.P."/>
            <person name="Lapidus A."/>
        </authorList>
    </citation>
    <scope>NUCLEOTIDE SEQUENCE</scope>
    <source>
        <strain evidence="7 8">DSM 18011</strain>
    </source>
</reference>
<dbReference type="Proteomes" id="UP000018439">
    <property type="component" value="Chromosome"/>
</dbReference>
<dbReference type="HOGENOM" id="CLU_028799_6_0_10"/>
<evidence type="ECO:0000256" key="5">
    <source>
        <dbReference type="ARBA" id="ARBA00023136"/>
    </source>
</evidence>
<evidence type="ECO:0000313" key="7">
    <source>
        <dbReference type="EMBL" id="EGJ70848.1"/>
    </source>
</evidence>
<feature type="transmembrane region" description="Helical" evidence="6">
    <location>
        <begin position="12"/>
        <end position="36"/>
    </location>
</feature>
<evidence type="ECO:0000256" key="6">
    <source>
        <dbReference type="SAM" id="Phobius"/>
    </source>
</evidence>
<name>F3ZSB1_9BACE</name>
<dbReference type="STRING" id="679937.Bcop_0630"/>
<evidence type="ECO:0000256" key="2">
    <source>
        <dbReference type="ARBA" id="ARBA00022475"/>
    </source>
</evidence>
<evidence type="ECO:0000256" key="4">
    <source>
        <dbReference type="ARBA" id="ARBA00022989"/>
    </source>
</evidence>
<dbReference type="EMBL" id="CM001167">
    <property type="protein sequence ID" value="EGJ70848.1"/>
    <property type="molecule type" value="Genomic_DNA"/>
</dbReference>
<feature type="transmembrane region" description="Helical" evidence="6">
    <location>
        <begin position="378"/>
        <end position="396"/>
    </location>
</feature>
<accession>F3ZSB1</accession>
<dbReference type="PANTHER" id="PTHR33529">
    <property type="entry name" value="SLR0882 PROTEIN-RELATED"/>
    <property type="match status" value="1"/>
</dbReference>
<evidence type="ECO:0000313" key="8">
    <source>
        <dbReference type="Proteomes" id="UP000018439"/>
    </source>
</evidence>
<dbReference type="InterPro" id="IPR005495">
    <property type="entry name" value="LptG/LptF_permease"/>
</dbReference>
<sequence length="632" mass="72643">MLKLKKLDKFVLKSFGLLFIATFFICLFIFMMQFLWRYVDDLVGKGLEMTVLGQFFFYSALTLIPASLPLATLLASLITFGNFGERFELLAMKAAGISLFKIIRPLMILAVLLCGISFVFQNNIGPKAFSKLTTLLISIRQKSPELDIPEGIFYDEIDGYNIFVKEKDRKTGLLYDVIIYEFSEGFDNARIIVADTGQLAMTADKQYLYLHLYSGEMFENIRQTGVSKGNVPYRRESFKEKHALIEFDSGFNMADASIMDKQSGSKNMQTLRHSIDSMVLQNDSVGIANYEYAQDRSFDVDRNLSKSDSIKVEEQRILGTINVDSLFNVSTLKKKQSVLNLAKRDIESLATDWSFREVEVKNTDLQIRRHLMAWHEKITLSFACLVFFFIGAPLGSIIRKGGLGMPVVISVLIFIIYYIINTMGSKMAREGEWIVWIGMWMSTLILAPVGGFLAYKSNRDSVILNSDLYIGWIKTILGIRPERHIVRKEVVIEEPNYNECLSRVYDLTNKFNAYLKTHRLLKAPSYLKLWFAKVEPNEISLYLDELELIVEELSNSRSLEILNALNKYPIIPHRAHTRPFKFTWLNTIFGVVFPIGLFFYVRVWIFRVRLSKDIKKVLAVNNELANIIERNK</sequence>